<accession>A0ACD3SR29</accession>
<name>A0ACD3SR29_9BURK</name>
<evidence type="ECO:0000313" key="2">
    <source>
        <dbReference type="Proteomes" id="UP000004277"/>
    </source>
</evidence>
<proteinExistence type="predicted"/>
<gene>
    <name evidence="1" type="ORF">MW7_007910</name>
</gene>
<sequence>MSSIPLPVPPTGYALLHASPYLGLIGPCYYAKDSNGVLSLGLFIQEKHVNAVGIGHGGLLTSLADASLGLAIYEVHPSSGPMVTASLSMEFLEAARLGDWVETHVDIERIGKRISYANCFLHVGDRRILRASGVFVSTPPQENARKLLSDN</sequence>
<keyword evidence="2" id="KW-1185">Reference proteome</keyword>
<comment type="caution">
    <text evidence="1">The sequence shown here is derived from an EMBL/GenBank/DDBJ whole genome shotgun (WGS) entry which is preliminary data.</text>
</comment>
<organism evidence="1 2">
    <name type="scientific">Imbroritus primus</name>
    <dbReference type="NCBI Taxonomy" id="3058603"/>
    <lineage>
        <taxon>Bacteria</taxon>
        <taxon>Pseudomonadati</taxon>
        <taxon>Pseudomonadota</taxon>
        <taxon>Betaproteobacteria</taxon>
        <taxon>Burkholderiales</taxon>
        <taxon>Burkholderiaceae</taxon>
        <taxon>Imbroritus</taxon>
    </lineage>
</organism>
<dbReference type="EMBL" id="AKCV02000015">
    <property type="protein sequence ID" value="TMS58633.1"/>
    <property type="molecule type" value="Genomic_DNA"/>
</dbReference>
<evidence type="ECO:0000313" key="1">
    <source>
        <dbReference type="EMBL" id="TMS58633.1"/>
    </source>
</evidence>
<protein>
    <submittedName>
        <fullName evidence="1">PaaI family thioesterase</fullName>
    </submittedName>
</protein>
<dbReference type="Proteomes" id="UP000004277">
    <property type="component" value="Unassembled WGS sequence"/>
</dbReference>
<reference evidence="1" key="1">
    <citation type="submission" date="2019-05" db="EMBL/GenBank/DDBJ databases">
        <title>Revised genome assembly of Burkholderiaceae (previously Ralstonia) sp. PBA.</title>
        <authorList>
            <person name="Gan H.M."/>
        </authorList>
    </citation>
    <scope>NUCLEOTIDE SEQUENCE</scope>
    <source>
        <strain evidence="1">PBA</strain>
    </source>
</reference>